<dbReference type="Proteomes" id="UP000281813">
    <property type="component" value="Unassembled WGS sequence"/>
</dbReference>
<dbReference type="GO" id="GO:0009236">
    <property type="term" value="P:cobalamin biosynthetic process"/>
    <property type="evidence" value="ECO:0007669"/>
    <property type="project" value="UniProtKB-UniPathway"/>
</dbReference>
<comment type="pathway">
    <text evidence="3">Cofactor biosynthesis; adenosylcobalamin biosynthesis.</text>
</comment>
<evidence type="ECO:0000256" key="6">
    <source>
        <dbReference type="ARBA" id="ARBA00022898"/>
    </source>
</evidence>
<dbReference type="CDD" id="cd00609">
    <property type="entry name" value="AAT_like"/>
    <property type="match status" value="1"/>
</dbReference>
<evidence type="ECO:0000256" key="9">
    <source>
        <dbReference type="ARBA" id="ARBA00048531"/>
    </source>
</evidence>
<dbReference type="EC" id="4.1.1.81" evidence="4"/>
<comment type="function">
    <text evidence="2">Decarboxylates L-threonine-O-3-phosphate to yield (R)-1-amino-2-propanol O-2-phosphate, the precursor for the linkage between the nucleotide loop and the corrin ring in cobalamin.</text>
</comment>
<comment type="cofactor">
    <cofactor evidence="1">
        <name>pyridoxal 5'-phosphate</name>
        <dbReference type="ChEBI" id="CHEBI:597326"/>
    </cofactor>
</comment>
<dbReference type="InterPro" id="IPR015422">
    <property type="entry name" value="PyrdxlP-dep_Trfase_small"/>
</dbReference>
<dbReference type="EMBL" id="RBZO01000031">
    <property type="protein sequence ID" value="RKQ13424.1"/>
    <property type="molecule type" value="Genomic_DNA"/>
</dbReference>
<dbReference type="InterPro" id="IPR015424">
    <property type="entry name" value="PyrdxlP-dep_Trfase"/>
</dbReference>
<dbReference type="PANTHER" id="PTHR42885">
    <property type="entry name" value="HISTIDINOL-PHOSPHATE AMINOTRANSFERASE-RELATED"/>
    <property type="match status" value="1"/>
</dbReference>
<dbReference type="RefSeq" id="WP_121133713.1">
    <property type="nucleotide sequence ID" value="NZ_JBHUFK010000047.1"/>
</dbReference>
<evidence type="ECO:0000256" key="3">
    <source>
        <dbReference type="ARBA" id="ARBA00004953"/>
    </source>
</evidence>
<dbReference type="InterPro" id="IPR004839">
    <property type="entry name" value="Aminotransferase_I/II_large"/>
</dbReference>
<reference evidence="11 12" key="1">
    <citation type="journal article" date="2015" name="Antonie Van Leeuwenhoek">
        <title>Oceanobacillus bengalensis sp. nov., a bacterium isolated from seawater of the Bay of Bengal.</title>
        <authorList>
            <person name="Yongchang O."/>
            <person name="Xiang W."/>
            <person name="Wang G."/>
        </authorList>
    </citation>
    <scope>NUCLEOTIDE SEQUENCE [LARGE SCALE GENOMIC DNA]</scope>
    <source>
        <strain evidence="11 12">MCCC 1K00260</strain>
    </source>
</reference>
<proteinExistence type="predicted"/>
<dbReference type="Gene3D" id="3.90.1150.10">
    <property type="entry name" value="Aspartate Aminotransferase, domain 1"/>
    <property type="match status" value="1"/>
</dbReference>
<dbReference type="Pfam" id="PF00155">
    <property type="entry name" value="Aminotran_1_2"/>
    <property type="match status" value="1"/>
</dbReference>
<dbReference type="GO" id="GO:0048472">
    <property type="term" value="F:threonine-phosphate decarboxylase activity"/>
    <property type="evidence" value="ECO:0007669"/>
    <property type="project" value="UniProtKB-EC"/>
</dbReference>
<evidence type="ECO:0000313" key="12">
    <source>
        <dbReference type="Proteomes" id="UP000281813"/>
    </source>
</evidence>
<evidence type="ECO:0000256" key="2">
    <source>
        <dbReference type="ARBA" id="ARBA00003444"/>
    </source>
</evidence>
<dbReference type="PROSITE" id="PS00105">
    <property type="entry name" value="AA_TRANSFER_CLASS_1"/>
    <property type="match status" value="1"/>
</dbReference>
<evidence type="ECO:0000259" key="10">
    <source>
        <dbReference type="Pfam" id="PF00155"/>
    </source>
</evidence>
<evidence type="ECO:0000256" key="5">
    <source>
        <dbReference type="ARBA" id="ARBA00022573"/>
    </source>
</evidence>
<evidence type="ECO:0000313" key="11">
    <source>
        <dbReference type="EMBL" id="RKQ13424.1"/>
    </source>
</evidence>
<dbReference type="InterPro" id="IPR005860">
    <property type="entry name" value="CobD"/>
</dbReference>
<comment type="catalytic activity">
    <reaction evidence="9">
        <text>O-phospho-L-threonine + H(+) = (R)-1-aminopropan-2-yl phosphate + CO2</text>
        <dbReference type="Rhea" id="RHEA:11492"/>
        <dbReference type="ChEBI" id="CHEBI:15378"/>
        <dbReference type="ChEBI" id="CHEBI:16526"/>
        <dbReference type="ChEBI" id="CHEBI:58563"/>
        <dbReference type="ChEBI" id="CHEBI:58675"/>
        <dbReference type="EC" id="4.1.1.81"/>
    </reaction>
</comment>
<feature type="domain" description="Aminotransferase class I/classII large" evidence="10">
    <location>
        <begin position="24"/>
        <end position="350"/>
    </location>
</feature>
<gene>
    <name evidence="11" type="ORF">D8M05_16325</name>
</gene>
<comment type="caution">
    <text evidence="11">The sequence shown here is derived from an EMBL/GenBank/DDBJ whole genome shotgun (WGS) entry which is preliminary data.</text>
</comment>
<dbReference type="InterPro" id="IPR015421">
    <property type="entry name" value="PyrdxlP-dep_Trfase_major"/>
</dbReference>
<dbReference type="PANTHER" id="PTHR42885:SF1">
    <property type="entry name" value="THREONINE-PHOSPHATE DECARBOXYLASE"/>
    <property type="match status" value="1"/>
</dbReference>
<dbReference type="UniPathway" id="UPA00148"/>
<organism evidence="11 12">
    <name type="scientific">Oceanobacillus bengalensis</name>
    <dbReference type="NCBI Taxonomy" id="1435466"/>
    <lineage>
        <taxon>Bacteria</taxon>
        <taxon>Bacillati</taxon>
        <taxon>Bacillota</taxon>
        <taxon>Bacilli</taxon>
        <taxon>Bacillales</taxon>
        <taxon>Bacillaceae</taxon>
        <taxon>Oceanobacillus</taxon>
    </lineage>
</organism>
<keyword evidence="5" id="KW-0169">Cobalamin biosynthesis</keyword>
<dbReference type="Gene3D" id="3.40.640.10">
    <property type="entry name" value="Type I PLP-dependent aspartate aminotransferase-like (Major domain)"/>
    <property type="match status" value="1"/>
</dbReference>
<keyword evidence="12" id="KW-1185">Reference proteome</keyword>
<evidence type="ECO:0000256" key="4">
    <source>
        <dbReference type="ARBA" id="ARBA00012285"/>
    </source>
</evidence>
<keyword evidence="6" id="KW-0663">Pyridoxal phosphate</keyword>
<keyword evidence="7 11" id="KW-0456">Lyase</keyword>
<dbReference type="OrthoDB" id="9813612at2"/>
<accession>A0A494YTH7</accession>
<evidence type="ECO:0000256" key="8">
    <source>
        <dbReference type="ARBA" id="ARBA00029996"/>
    </source>
</evidence>
<dbReference type="AlphaFoldDB" id="A0A494YTH7"/>
<protein>
    <recommendedName>
        <fullName evidence="4">threonine-phosphate decarboxylase</fullName>
        <ecNumber evidence="4">4.1.1.81</ecNumber>
    </recommendedName>
    <alternativeName>
        <fullName evidence="8">L-threonine-O-3-phosphate decarboxylase</fullName>
    </alternativeName>
</protein>
<sequence length="358" mass="41671">MNLPQHGSNPQYIYDKMGIPKPDKWIDLSANINPLGPPDNLMKRWVDFYNEISDYPDPHALLLKKQIAKITDVDIGSILIGNGGSELITLLGRVFAGKNVLIIEPAFSEYEKVCRANDCRIFYHQLNESEWKWEENEMAEKLDDMDVVFLCNPNNPTGIHYPYSVIVKLIKECAQRNIFLIVDEAFYDFLEDYVPITPLVNKYEHLIILRSMTKMFAIPGLRLGYMLANQQIIEKLTTYQPHWSVNTLALLAGQVCLQDGAFVQNTTGYIRFERERLFSFFRKEGFAFSPSQVNFYLLRDPLEKNQLSLFEFLLRKGIVPRHTYNFPGLEGKWLRFAIKSTEENNQLMEVLKDWKQRP</sequence>
<dbReference type="InterPro" id="IPR004838">
    <property type="entry name" value="NHTrfase_class1_PyrdxlP-BS"/>
</dbReference>
<dbReference type="NCBIfam" id="TIGR01140">
    <property type="entry name" value="L_thr_O3P_dcar"/>
    <property type="match status" value="1"/>
</dbReference>
<evidence type="ECO:0000256" key="7">
    <source>
        <dbReference type="ARBA" id="ARBA00023239"/>
    </source>
</evidence>
<dbReference type="GO" id="GO:0030170">
    <property type="term" value="F:pyridoxal phosphate binding"/>
    <property type="evidence" value="ECO:0007669"/>
    <property type="project" value="InterPro"/>
</dbReference>
<dbReference type="SUPFAM" id="SSF53383">
    <property type="entry name" value="PLP-dependent transferases"/>
    <property type="match status" value="1"/>
</dbReference>
<name>A0A494YTH7_9BACI</name>
<evidence type="ECO:0000256" key="1">
    <source>
        <dbReference type="ARBA" id="ARBA00001933"/>
    </source>
</evidence>